<dbReference type="EMBL" id="SADE01000001">
    <property type="protein sequence ID" value="RVU38723.1"/>
    <property type="molecule type" value="Genomic_DNA"/>
</dbReference>
<dbReference type="AlphaFoldDB" id="A0A3S2VRG8"/>
<sequence>MSMTTIVNGQVLLPSGDFAETSVRLDGDHIAGLGGASDGREIDATGLWVLPGMIDIHGDAFERQMMPRPGVHVDHAIAFMDTDRQLVSNGITTAFHGITYSWEPGLRGAEQCRSVLDAIEELRPSFGCDARTHLRWETYNLDAVEEVAEWIAAGRIDLLAFNDHAPTILKRVLSPEKKKLGEYTGRTGLTEQDFVDLAKRVAARKDDVPGAIERLAAAAVKAGVAQLSHDDTTAETRGWYNGLGCTVAEFPMTDEAADEALRLGNPIVLGAPNVMRGGSHNGSLDAAVNVAAGRCDILASDYYYPSMLAAAFRLVRDGRCSFPEAWARVSRNPALAAGLSDRGEIAQGARADLVLVDPETSAGPQVRATIAGGAIVYDSGPARNGI</sequence>
<dbReference type="InterPro" id="IPR032466">
    <property type="entry name" value="Metal_Hydrolase"/>
</dbReference>
<dbReference type="Proteomes" id="UP000287447">
    <property type="component" value="Unassembled WGS sequence"/>
</dbReference>
<dbReference type="NCBIfam" id="NF011987">
    <property type="entry name" value="PRK15446.2-3"/>
    <property type="match status" value="1"/>
</dbReference>
<dbReference type="Gene3D" id="3.20.20.140">
    <property type="entry name" value="Metal-dependent hydrolases"/>
    <property type="match status" value="2"/>
</dbReference>
<evidence type="ECO:0000313" key="3">
    <source>
        <dbReference type="Proteomes" id="UP000287447"/>
    </source>
</evidence>
<dbReference type="Pfam" id="PF07969">
    <property type="entry name" value="Amidohydro_3"/>
    <property type="match status" value="1"/>
</dbReference>
<dbReference type="InterPro" id="IPR013108">
    <property type="entry name" value="Amidohydro_3"/>
</dbReference>
<dbReference type="SUPFAM" id="SSF51556">
    <property type="entry name" value="Metallo-dependent hydrolases"/>
    <property type="match status" value="1"/>
</dbReference>
<dbReference type="GO" id="GO:0016810">
    <property type="term" value="F:hydrolase activity, acting on carbon-nitrogen (but not peptide) bonds"/>
    <property type="evidence" value="ECO:0007669"/>
    <property type="project" value="InterPro"/>
</dbReference>
<name>A0A3S2VRG8_9PROT</name>
<dbReference type="InterPro" id="IPR011059">
    <property type="entry name" value="Metal-dep_hydrolase_composite"/>
</dbReference>
<accession>A0A3S2VRG8</accession>
<keyword evidence="3" id="KW-1185">Reference proteome</keyword>
<dbReference type="SUPFAM" id="SSF51338">
    <property type="entry name" value="Composite domain of metallo-dependent hydrolases"/>
    <property type="match status" value="1"/>
</dbReference>
<feature type="domain" description="Amidohydrolase 3" evidence="1">
    <location>
        <begin position="207"/>
        <end position="377"/>
    </location>
</feature>
<dbReference type="GO" id="GO:0019700">
    <property type="term" value="P:organic phosphonate catabolic process"/>
    <property type="evidence" value="ECO:0007669"/>
    <property type="project" value="InterPro"/>
</dbReference>
<dbReference type="PIRSF" id="PIRSF038971">
    <property type="entry name" value="PhnM"/>
    <property type="match status" value="1"/>
</dbReference>
<protein>
    <submittedName>
        <fullName evidence="2">Alpha-D-ribose 1-methylphosphonate 5-triphosphate diphosphatase</fullName>
    </submittedName>
</protein>
<dbReference type="PANTHER" id="PTHR43135:SF3">
    <property type="entry name" value="ALPHA-D-RIBOSE 1-METHYLPHOSPHONATE 5-TRIPHOSPHATE DIPHOSPHATASE"/>
    <property type="match status" value="1"/>
</dbReference>
<reference evidence="3" key="1">
    <citation type="submission" date="2019-01" db="EMBL/GenBank/DDBJ databases">
        <title>Gri0909 isolated from a small marine red alga.</title>
        <authorList>
            <person name="Kim J."/>
            <person name="Jeong S.E."/>
            <person name="Jeon C.O."/>
        </authorList>
    </citation>
    <scope>NUCLEOTIDE SEQUENCE [LARGE SCALE GENOMIC DNA]</scope>
    <source>
        <strain evidence="3">Gri0909</strain>
    </source>
</reference>
<dbReference type="InterPro" id="IPR051781">
    <property type="entry name" value="Metallo-dep_Hydrolase"/>
</dbReference>
<organism evidence="2 3">
    <name type="scientific">Hwanghaeella grinnelliae</name>
    <dbReference type="NCBI Taxonomy" id="2500179"/>
    <lineage>
        <taxon>Bacteria</taxon>
        <taxon>Pseudomonadati</taxon>
        <taxon>Pseudomonadota</taxon>
        <taxon>Alphaproteobacteria</taxon>
        <taxon>Rhodospirillales</taxon>
        <taxon>Rhodospirillaceae</taxon>
        <taxon>Hwanghaeella</taxon>
    </lineage>
</organism>
<comment type="caution">
    <text evidence="2">The sequence shown here is derived from an EMBL/GenBank/DDBJ whole genome shotgun (WGS) entry which is preliminary data.</text>
</comment>
<evidence type="ECO:0000259" key="1">
    <source>
        <dbReference type="Pfam" id="PF07969"/>
    </source>
</evidence>
<dbReference type="NCBIfam" id="NF011990">
    <property type="entry name" value="PRK15446.2-6"/>
    <property type="match status" value="1"/>
</dbReference>
<proteinExistence type="predicted"/>
<dbReference type="PANTHER" id="PTHR43135">
    <property type="entry name" value="ALPHA-D-RIBOSE 1-METHYLPHOSPHONATE 5-TRIPHOSPHATE DIPHOSPHATASE"/>
    <property type="match status" value="1"/>
</dbReference>
<evidence type="ECO:0000313" key="2">
    <source>
        <dbReference type="EMBL" id="RVU38723.1"/>
    </source>
</evidence>
<dbReference type="OrthoDB" id="9785413at2"/>
<gene>
    <name evidence="2" type="ORF">EOI86_05485</name>
</gene>
<dbReference type="InterPro" id="IPR012696">
    <property type="entry name" value="PhnM"/>
</dbReference>